<dbReference type="InterPro" id="IPR009030">
    <property type="entry name" value="Growth_fac_rcpt_cys_sf"/>
</dbReference>
<feature type="region of interest" description="Disordered" evidence="1">
    <location>
        <begin position="405"/>
        <end position="436"/>
    </location>
</feature>
<feature type="compositionally biased region" description="Polar residues" evidence="1">
    <location>
        <begin position="420"/>
        <end position="436"/>
    </location>
</feature>
<accession>A0AAV4D1V7</accession>
<evidence type="ECO:0000256" key="1">
    <source>
        <dbReference type="SAM" id="MobiDB-lite"/>
    </source>
</evidence>
<keyword evidence="2" id="KW-0472">Membrane</keyword>
<feature type="region of interest" description="Disordered" evidence="1">
    <location>
        <begin position="517"/>
        <end position="537"/>
    </location>
</feature>
<dbReference type="AlphaFoldDB" id="A0AAV4D1V7"/>
<dbReference type="SUPFAM" id="SSF57184">
    <property type="entry name" value="Growth factor receptor domain"/>
    <property type="match status" value="1"/>
</dbReference>
<name>A0AAV4D1V7_9GAST</name>
<dbReference type="EMBL" id="BLXT01007309">
    <property type="protein sequence ID" value="GFO38143.1"/>
    <property type="molecule type" value="Genomic_DNA"/>
</dbReference>
<comment type="caution">
    <text evidence="3">The sequence shown here is derived from an EMBL/GenBank/DDBJ whole genome shotgun (WGS) entry which is preliminary data.</text>
</comment>
<evidence type="ECO:0000256" key="2">
    <source>
        <dbReference type="SAM" id="Phobius"/>
    </source>
</evidence>
<dbReference type="Proteomes" id="UP000735302">
    <property type="component" value="Unassembled WGS sequence"/>
</dbReference>
<keyword evidence="4" id="KW-1185">Reference proteome</keyword>
<sequence>MHTNNFCNVWPDVVATCGILVLCLIQAVAGLGVNCSSASECGWQAQCLSGVCGCAFGFTLHNNRRDCGNDTCTITDCLQCSSQTTCIKCVSFIAKTTGQCLQRCKGSAEMKGDSLVCSESEDEDDDDDDQIIIIAVVGGIAAGTLLCIIIIIIVCIYIRRTRRNIDLQSKSYAGRHMDSGNVKKFSVYDNNAFENDFSGLDYRLSKKMDPLEYQTELERLRPHMDTLMTLLSQTRGKTRAMKEGDPRLPTYKGVIHQLCRVLVLLHKKDPIQNLPSDALSLVQWGHQMVEDSRQQEMSSSDAVIEFPTAQISSVDLDMEAPHPISPVYATPDGSTDQGFALPTLGPGQATPYSSVPVPYGQVQQEPGYATTNNHTAARKPGFATISRTPSIPNGALLQNLEFSHPREETVTSFDHPEPAQLQTPQSDNDQHNSSQEVVRLRREEFRNFLITNRDSPSAQPQVSRVDDLEGETVITGGDGEDLDHGSQGLNDEVEEENKFNTFGRSNKLNHIEDTDTPVLRNHKTNPRTLPRPLSTPNFGLGTEQYYSGGDQGSPIVQNFHPVFSKRPVSQTYSIPQKQHHCQPLSTSKKNIITNPNAIKSTSFSSLSGKGGKKSQEPVLPATGYFANGRFYDPNPMPGDVVDGEVYAPGSNYSDRSNVMSTFLGDLPRSRSASSSNHSEGDDSENSGGDLDVFPFDPNDATDPVEV</sequence>
<gene>
    <name evidence="3" type="ORF">PoB_006464800</name>
</gene>
<protein>
    <submittedName>
        <fullName evidence="3">Uncharacterized protein</fullName>
    </submittedName>
</protein>
<reference evidence="3 4" key="1">
    <citation type="journal article" date="2021" name="Elife">
        <title>Chloroplast acquisition without the gene transfer in kleptoplastic sea slugs, Plakobranchus ocellatus.</title>
        <authorList>
            <person name="Maeda T."/>
            <person name="Takahashi S."/>
            <person name="Yoshida T."/>
            <person name="Shimamura S."/>
            <person name="Takaki Y."/>
            <person name="Nagai Y."/>
            <person name="Toyoda A."/>
            <person name="Suzuki Y."/>
            <person name="Arimoto A."/>
            <person name="Ishii H."/>
            <person name="Satoh N."/>
            <person name="Nishiyama T."/>
            <person name="Hasebe M."/>
            <person name="Maruyama T."/>
            <person name="Minagawa J."/>
            <person name="Obokata J."/>
            <person name="Shigenobu S."/>
        </authorList>
    </citation>
    <scope>NUCLEOTIDE SEQUENCE [LARGE SCALE GENOMIC DNA]</scope>
</reference>
<organism evidence="3 4">
    <name type="scientific">Plakobranchus ocellatus</name>
    <dbReference type="NCBI Taxonomy" id="259542"/>
    <lineage>
        <taxon>Eukaryota</taxon>
        <taxon>Metazoa</taxon>
        <taxon>Spiralia</taxon>
        <taxon>Lophotrochozoa</taxon>
        <taxon>Mollusca</taxon>
        <taxon>Gastropoda</taxon>
        <taxon>Heterobranchia</taxon>
        <taxon>Euthyneura</taxon>
        <taxon>Panpulmonata</taxon>
        <taxon>Sacoglossa</taxon>
        <taxon>Placobranchoidea</taxon>
        <taxon>Plakobranchidae</taxon>
        <taxon>Plakobranchus</taxon>
    </lineage>
</organism>
<evidence type="ECO:0000313" key="4">
    <source>
        <dbReference type="Proteomes" id="UP000735302"/>
    </source>
</evidence>
<proteinExistence type="predicted"/>
<feature type="compositionally biased region" description="Polar residues" evidence="1">
    <location>
        <begin position="650"/>
        <end position="660"/>
    </location>
</feature>
<evidence type="ECO:0000313" key="3">
    <source>
        <dbReference type="EMBL" id="GFO38143.1"/>
    </source>
</evidence>
<keyword evidence="2" id="KW-1133">Transmembrane helix</keyword>
<keyword evidence="2" id="KW-0812">Transmembrane</keyword>
<feature type="compositionally biased region" description="Basic and acidic residues" evidence="1">
    <location>
        <begin position="405"/>
        <end position="417"/>
    </location>
</feature>
<feature type="region of interest" description="Disordered" evidence="1">
    <location>
        <begin position="650"/>
        <end position="706"/>
    </location>
</feature>
<feature type="transmembrane region" description="Helical" evidence="2">
    <location>
        <begin position="131"/>
        <end position="158"/>
    </location>
</feature>